<feature type="compositionally biased region" description="Pro residues" evidence="1">
    <location>
        <begin position="279"/>
        <end position="288"/>
    </location>
</feature>
<gene>
    <name evidence="2" type="ORF">TIFTF001_056688</name>
</gene>
<protein>
    <submittedName>
        <fullName evidence="2">Uncharacterized protein</fullName>
    </submittedName>
</protein>
<name>A0AA88JIA3_FICCA</name>
<dbReference type="Proteomes" id="UP001187192">
    <property type="component" value="Unassembled WGS sequence"/>
</dbReference>
<feature type="compositionally biased region" description="Polar residues" evidence="1">
    <location>
        <begin position="55"/>
        <end position="71"/>
    </location>
</feature>
<feature type="compositionally biased region" description="Pro residues" evidence="1">
    <location>
        <begin position="31"/>
        <end position="46"/>
    </location>
</feature>
<feature type="region of interest" description="Disordered" evidence="1">
    <location>
        <begin position="28"/>
        <end position="71"/>
    </location>
</feature>
<reference evidence="2" key="1">
    <citation type="submission" date="2023-07" db="EMBL/GenBank/DDBJ databases">
        <title>draft genome sequence of fig (Ficus carica).</title>
        <authorList>
            <person name="Takahashi T."/>
            <person name="Nishimura K."/>
        </authorList>
    </citation>
    <scope>NUCLEOTIDE SEQUENCE</scope>
</reference>
<evidence type="ECO:0000313" key="3">
    <source>
        <dbReference type="Proteomes" id="UP001187192"/>
    </source>
</evidence>
<sequence>MADRILLRSSFSAGYSTQIMIKNAEQLYPQPSRPSQPLLLPPPPQSQPQTGIVPDNNNKNIPSSSTFNSQSVGASTLLTNNQPADNNVVQQPLAGATNIHGTNGGGTNSRAIANNGGNNGVGGGVNPTQAWQQRSQVRVTYPSNNNIAGTSSAQKVLNQNFTVGTNVGFAGIGHNYVTPNSSARVMTNNGQMNMVGRNPAAGGGVLNRINGGGGRLGTVNGTGLISNMNGGTIGYGQMGQVGGGSSSVEPNNPQVKAATPRVVLNMNHRQQNIANAVLPPLPPPPPRPQLGQNPQHGSANLGRGSNNNNVGNELGGVTNNNVPMFGENGLLLNLDHNFPSPKHQAL</sequence>
<feature type="region of interest" description="Disordered" evidence="1">
    <location>
        <begin position="275"/>
        <end position="315"/>
    </location>
</feature>
<keyword evidence="3" id="KW-1185">Reference proteome</keyword>
<dbReference type="EMBL" id="BTGU01021673">
    <property type="protein sequence ID" value="GMN75380.1"/>
    <property type="molecule type" value="Genomic_DNA"/>
</dbReference>
<feature type="non-terminal residue" evidence="2">
    <location>
        <position position="346"/>
    </location>
</feature>
<evidence type="ECO:0000256" key="1">
    <source>
        <dbReference type="SAM" id="MobiDB-lite"/>
    </source>
</evidence>
<feature type="compositionally biased region" description="Low complexity" evidence="1">
    <location>
        <begin position="289"/>
        <end position="315"/>
    </location>
</feature>
<proteinExistence type="predicted"/>
<dbReference type="AlphaFoldDB" id="A0AA88JIA3"/>
<organism evidence="2 3">
    <name type="scientific">Ficus carica</name>
    <name type="common">Common fig</name>
    <dbReference type="NCBI Taxonomy" id="3494"/>
    <lineage>
        <taxon>Eukaryota</taxon>
        <taxon>Viridiplantae</taxon>
        <taxon>Streptophyta</taxon>
        <taxon>Embryophyta</taxon>
        <taxon>Tracheophyta</taxon>
        <taxon>Spermatophyta</taxon>
        <taxon>Magnoliopsida</taxon>
        <taxon>eudicotyledons</taxon>
        <taxon>Gunneridae</taxon>
        <taxon>Pentapetalae</taxon>
        <taxon>rosids</taxon>
        <taxon>fabids</taxon>
        <taxon>Rosales</taxon>
        <taxon>Moraceae</taxon>
        <taxon>Ficeae</taxon>
        <taxon>Ficus</taxon>
    </lineage>
</organism>
<accession>A0AA88JIA3</accession>
<comment type="caution">
    <text evidence="2">The sequence shown here is derived from an EMBL/GenBank/DDBJ whole genome shotgun (WGS) entry which is preliminary data.</text>
</comment>
<evidence type="ECO:0000313" key="2">
    <source>
        <dbReference type="EMBL" id="GMN75380.1"/>
    </source>
</evidence>
<feature type="region of interest" description="Disordered" evidence="1">
    <location>
        <begin position="95"/>
        <end position="126"/>
    </location>
</feature>